<feature type="domain" description="SHSP" evidence="3">
    <location>
        <begin position="76"/>
        <end position="183"/>
    </location>
</feature>
<name>A0A397T1M7_9GLOM</name>
<dbReference type="OrthoDB" id="2347665at2759"/>
<evidence type="ECO:0000259" key="3">
    <source>
        <dbReference type="PROSITE" id="PS01031"/>
    </source>
</evidence>
<feature type="region of interest" description="Disordered" evidence="2">
    <location>
        <begin position="1"/>
        <end position="60"/>
    </location>
</feature>
<feature type="compositionally biased region" description="Polar residues" evidence="2">
    <location>
        <begin position="40"/>
        <end position="53"/>
    </location>
</feature>
<comment type="caution">
    <text evidence="4">The sequence shown here is derived from an EMBL/GenBank/DDBJ whole genome shotgun (WGS) entry which is preliminary data.</text>
</comment>
<dbReference type="Proteomes" id="UP000265703">
    <property type="component" value="Unassembled WGS sequence"/>
</dbReference>
<protein>
    <recommendedName>
        <fullName evidence="3">SHSP domain-containing protein</fullName>
    </recommendedName>
</protein>
<dbReference type="SUPFAM" id="SSF49764">
    <property type="entry name" value="HSP20-like chaperones"/>
    <property type="match status" value="1"/>
</dbReference>
<dbReference type="AlphaFoldDB" id="A0A397T1M7"/>
<organism evidence="4 5">
    <name type="scientific">Glomus cerebriforme</name>
    <dbReference type="NCBI Taxonomy" id="658196"/>
    <lineage>
        <taxon>Eukaryota</taxon>
        <taxon>Fungi</taxon>
        <taxon>Fungi incertae sedis</taxon>
        <taxon>Mucoromycota</taxon>
        <taxon>Glomeromycotina</taxon>
        <taxon>Glomeromycetes</taxon>
        <taxon>Glomerales</taxon>
        <taxon>Glomeraceae</taxon>
        <taxon>Glomus</taxon>
    </lineage>
</organism>
<evidence type="ECO:0000313" key="5">
    <source>
        <dbReference type="Proteomes" id="UP000265703"/>
    </source>
</evidence>
<dbReference type="CDD" id="cd00298">
    <property type="entry name" value="ACD_sHsps_p23-like"/>
    <property type="match status" value="1"/>
</dbReference>
<reference evidence="4 5" key="1">
    <citation type="submission" date="2018-06" db="EMBL/GenBank/DDBJ databases">
        <title>Comparative genomics reveals the genomic features of Rhizophagus irregularis, R. cerebriforme, R. diaphanum and Gigaspora rosea, and their symbiotic lifestyle signature.</title>
        <authorList>
            <person name="Morin E."/>
            <person name="San Clemente H."/>
            <person name="Chen E.C.H."/>
            <person name="De La Providencia I."/>
            <person name="Hainaut M."/>
            <person name="Kuo A."/>
            <person name="Kohler A."/>
            <person name="Murat C."/>
            <person name="Tang N."/>
            <person name="Roy S."/>
            <person name="Loubradou J."/>
            <person name="Henrissat B."/>
            <person name="Grigoriev I.V."/>
            <person name="Corradi N."/>
            <person name="Roux C."/>
            <person name="Martin F.M."/>
        </authorList>
    </citation>
    <scope>NUCLEOTIDE SEQUENCE [LARGE SCALE GENOMIC DNA]</scope>
    <source>
        <strain evidence="4 5">DAOM 227022</strain>
    </source>
</reference>
<feature type="non-terminal residue" evidence="4">
    <location>
        <position position="1"/>
    </location>
</feature>
<sequence>GGSTEKTNEIEIGSGSNEKTNEIEIDSGSNEKTNEIEIDSGSNEKTNEIGNESKNTKSGKRKVIDIIDDENARSEKSKFTKSPSVMYGLFEDEHTYIIILHTPGIANKSDLIISTVNDKLINIDGNFSEKVVPGRTIINFLPIGPLEAEVELPSEIEATSAKVEIEHRISTITLKKRKNRKIS</sequence>
<dbReference type="InterPro" id="IPR008978">
    <property type="entry name" value="HSP20-like_chaperone"/>
</dbReference>
<dbReference type="InterPro" id="IPR002068">
    <property type="entry name" value="A-crystallin/Hsp20_dom"/>
</dbReference>
<keyword evidence="5" id="KW-1185">Reference proteome</keyword>
<gene>
    <name evidence="4" type="ORF">C1645_825369</name>
</gene>
<proteinExistence type="inferred from homology"/>
<evidence type="ECO:0000313" key="4">
    <source>
        <dbReference type="EMBL" id="RIA89071.1"/>
    </source>
</evidence>
<comment type="similarity">
    <text evidence="1">Belongs to the small heat shock protein (HSP20) family.</text>
</comment>
<evidence type="ECO:0000256" key="1">
    <source>
        <dbReference type="PROSITE-ProRule" id="PRU00285"/>
    </source>
</evidence>
<dbReference type="Gene3D" id="2.60.40.790">
    <property type="match status" value="1"/>
</dbReference>
<accession>A0A397T1M7</accession>
<dbReference type="EMBL" id="QKYT01000234">
    <property type="protein sequence ID" value="RIA89071.1"/>
    <property type="molecule type" value="Genomic_DNA"/>
</dbReference>
<evidence type="ECO:0000256" key="2">
    <source>
        <dbReference type="SAM" id="MobiDB-lite"/>
    </source>
</evidence>
<dbReference type="PROSITE" id="PS01031">
    <property type="entry name" value="SHSP"/>
    <property type="match status" value="1"/>
</dbReference>